<evidence type="ECO:0000256" key="1">
    <source>
        <dbReference type="SAM" id="MobiDB-lite"/>
    </source>
</evidence>
<dbReference type="InterPro" id="IPR012349">
    <property type="entry name" value="Split_barrel_FMN-bd"/>
</dbReference>
<gene>
    <name evidence="3" type="ORF">K402DRAFT_448455</name>
</gene>
<evidence type="ECO:0000313" key="3">
    <source>
        <dbReference type="EMBL" id="KAF1982973.1"/>
    </source>
</evidence>
<dbReference type="AlphaFoldDB" id="A0A6G1GPU8"/>
<organism evidence="3 4">
    <name type="scientific">Aulographum hederae CBS 113979</name>
    <dbReference type="NCBI Taxonomy" id="1176131"/>
    <lineage>
        <taxon>Eukaryota</taxon>
        <taxon>Fungi</taxon>
        <taxon>Dikarya</taxon>
        <taxon>Ascomycota</taxon>
        <taxon>Pezizomycotina</taxon>
        <taxon>Dothideomycetes</taxon>
        <taxon>Pleosporomycetidae</taxon>
        <taxon>Aulographales</taxon>
        <taxon>Aulographaceae</taxon>
    </lineage>
</organism>
<sequence>MVKFYPSISEDLREWIFEQSLFFVASAPRTGKHVNLSPKGHPSHTLSLLTPTQAAYLDATGSGCETISHIYEPRNARVTLMFCSFGPSPRILRLFCRGRVIEKGDAEFGGWVRKMVEGGMEAPGGLEMEGGSGAGMDAEEKDETTEKGEEDGKMHLKAIRAIILLDVFKVQTSCGFAVPIFPSSSPPTSSSDGPEVSELLSPVPTSGYANRATLAKWTSFMVKKDGSLEPYRTGNNFRSLDGLPGLRSARRGRGEWVGVEGVLQWGRRVGGMWEGVLVGMVLMMVLMVVVGRL</sequence>
<dbReference type="PANTHER" id="PTHR39336:SF1">
    <property type="entry name" value="PYRIDOXAMINE PHOSPHATE OXIDASE FAMILY PROTEIN (AFU_ORTHOLOGUE AFUA_6G11440)"/>
    <property type="match status" value="1"/>
</dbReference>
<dbReference type="Gene3D" id="2.30.110.10">
    <property type="entry name" value="Electron Transport, Fmn-binding Protein, Chain A"/>
    <property type="match status" value="1"/>
</dbReference>
<reference evidence="3" key="1">
    <citation type="journal article" date="2020" name="Stud. Mycol.">
        <title>101 Dothideomycetes genomes: a test case for predicting lifestyles and emergence of pathogens.</title>
        <authorList>
            <person name="Haridas S."/>
            <person name="Albert R."/>
            <person name="Binder M."/>
            <person name="Bloem J."/>
            <person name="Labutti K."/>
            <person name="Salamov A."/>
            <person name="Andreopoulos B."/>
            <person name="Baker S."/>
            <person name="Barry K."/>
            <person name="Bills G."/>
            <person name="Bluhm B."/>
            <person name="Cannon C."/>
            <person name="Castanera R."/>
            <person name="Culley D."/>
            <person name="Daum C."/>
            <person name="Ezra D."/>
            <person name="Gonzalez J."/>
            <person name="Henrissat B."/>
            <person name="Kuo A."/>
            <person name="Liang C."/>
            <person name="Lipzen A."/>
            <person name="Lutzoni F."/>
            <person name="Magnuson J."/>
            <person name="Mondo S."/>
            <person name="Nolan M."/>
            <person name="Ohm R."/>
            <person name="Pangilinan J."/>
            <person name="Park H.-J."/>
            <person name="Ramirez L."/>
            <person name="Alfaro M."/>
            <person name="Sun H."/>
            <person name="Tritt A."/>
            <person name="Yoshinaga Y."/>
            <person name="Zwiers L.-H."/>
            <person name="Turgeon B."/>
            <person name="Goodwin S."/>
            <person name="Spatafora J."/>
            <person name="Crous P."/>
            <person name="Grigoriev I."/>
        </authorList>
    </citation>
    <scope>NUCLEOTIDE SEQUENCE</scope>
    <source>
        <strain evidence="3">CBS 113979</strain>
    </source>
</reference>
<protein>
    <recommendedName>
        <fullName evidence="5">Pyridoxamine 5'-phosphate oxidase putative domain-containing protein</fullName>
    </recommendedName>
</protein>
<proteinExistence type="predicted"/>
<feature type="compositionally biased region" description="Low complexity" evidence="1">
    <location>
        <begin position="182"/>
        <end position="191"/>
    </location>
</feature>
<keyword evidence="2" id="KW-0472">Membrane</keyword>
<feature type="region of interest" description="Disordered" evidence="1">
    <location>
        <begin position="181"/>
        <end position="202"/>
    </location>
</feature>
<dbReference type="PANTHER" id="PTHR39336">
    <property type="entry name" value="PYRIDOXAMINE PHOSPHATE OXIDASE FAMILY PROTEIN (AFU_ORTHOLOGUE AFUA_6G11440)"/>
    <property type="match status" value="1"/>
</dbReference>
<keyword evidence="2" id="KW-1133">Transmembrane helix</keyword>
<accession>A0A6G1GPU8</accession>
<dbReference type="EMBL" id="ML977179">
    <property type="protein sequence ID" value="KAF1982973.1"/>
    <property type="molecule type" value="Genomic_DNA"/>
</dbReference>
<keyword evidence="4" id="KW-1185">Reference proteome</keyword>
<evidence type="ECO:0000313" key="4">
    <source>
        <dbReference type="Proteomes" id="UP000800041"/>
    </source>
</evidence>
<keyword evidence="2" id="KW-0812">Transmembrane</keyword>
<feature type="region of interest" description="Disordered" evidence="1">
    <location>
        <begin position="122"/>
        <end position="150"/>
    </location>
</feature>
<evidence type="ECO:0000256" key="2">
    <source>
        <dbReference type="SAM" id="Phobius"/>
    </source>
</evidence>
<name>A0A6G1GPU8_9PEZI</name>
<evidence type="ECO:0008006" key="5">
    <source>
        <dbReference type="Google" id="ProtNLM"/>
    </source>
</evidence>
<dbReference type="OrthoDB" id="539398at2759"/>
<feature type="transmembrane region" description="Helical" evidence="2">
    <location>
        <begin position="272"/>
        <end position="291"/>
    </location>
</feature>
<dbReference type="Proteomes" id="UP000800041">
    <property type="component" value="Unassembled WGS sequence"/>
</dbReference>